<evidence type="ECO:0008006" key="9">
    <source>
        <dbReference type="Google" id="ProtNLM"/>
    </source>
</evidence>
<dbReference type="EMBL" id="NHYD01001032">
    <property type="protein sequence ID" value="PPQ92470.1"/>
    <property type="molecule type" value="Genomic_DNA"/>
</dbReference>
<dbReference type="GO" id="GO:0050661">
    <property type="term" value="F:NADP binding"/>
    <property type="evidence" value="ECO:0007669"/>
    <property type="project" value="InterPro"/>
</dbReference>
<dbReference type="AlphaFoldDB" id="A0A409XP30"/>
<evidence type="ECO:0000256" key="2">
    <source>
        <dbReference type="ARBA" id="ARBA00022630"/>
    </source>
</evidence>
<evidence type="ECO:0000256" key="1">
    <source>
        <dbReference type="ARBA" id="ARBA00009183"/>
    </source>
</evidence>
<feature type="signal peptide" evidence="6">
    <location>
        <begin position="1"/>
        <end position="18"/>
    </location>
</feature>
<sequence>MKVSSIVLLVVAAAPVIAGYADSQTAFSSESGGSSDYYQFKYPIKRVAIIGAGVGGLISYRELTQAGYDVHVYERDDSPGGNWHYTDEIPVDTAIPSGDLVVGDFTPSLPPKGAKLPYVKRYHGQEEVSLLRRIHRGPKPIWQSLTSNAPAPVQQIRETPWPSGTPWALHNSKLQRYLRAFASWHGVNNNDNNPNVSYNTRVELIEKRHNEDGEEEGWTLTLKELVPSGRDTLKAIWTKEHFDAVIVATGRYNAPNVPNISGIKEWNDRFPGRIVHSRQYRRPESLANQTVLIIGAATSGGEISRDIIKSVKKVYQSIRPQITPVPTWSLAAFLRRLPQNVTLVGEIKRFHPPSSQFNQGKVELVNGTVITGLDQIIFATGYRYTYPFLPQFHNSALGINDTAPAEDVQPIVTDGTHLRSLYLDAFYIPDPTLAFINANYGMQSFTYAEFISLAAAKIWAGKADFPSTSELWRRYDQLYKERKGYGRHFQFLGADKTKQNLRFLLGWLNDAAVKYGGRQIDGLSKDVEQVSAAWTQARFAGGNGVAIVNSVGSLSLALAREQAQILGVPDNSSVDGTEAWAQDSVYSDYW</sequence>
<dbReference type="OrthoDB" id="66881at2759"/>
<keyword evidence="8" id="KW-1185">Reference proteome</keyword>
<dbReference type="SUPFAM" id="SSF51905">
    <property type="entry name" value="FAD/NAD(P)-binding domain"/>
    <property type="match status" value="2"/>
</dbReference>
<evidence type="ECO:0000256" key="3">
    <source>
        <dbReference type="ARBA" id="ARBA00022827"/>
    </source>
</evidence>
<dbReference type="GO" id="GO:0004499">
    <property type="term" value="F:N,N-dimethylaniline monooxygenase activity"/>
    <property type="evidence" value="ECO:0007669"/>
    <property type="project" value="InterPro"/>
</dbReference>
<dbReference type="PRINTS" id="PR00370">
    <property type="entry name" value="FMOXYGENASE"/>
</dbReference>
<keyword evidence="5" id="KW-0560">Oxidoreductase</keyword>
<comment type="caution">
    <text evidence="7">The sequence shown here is derived from an EMBL/GenBank/DDBJ whole genome shotgun (WGS) entry which is preliminary data.</text>
</comment>
<dbReference type="Pfam" id="PF13450">
    <property type="entry name" value="NAD_binding_8"/>
    <property type="match status" value="1"/>
</dbReference>
<dbReference type="STRING" id="93625.A0A409XP30"/>
<feature type="chain" id="PRO_5019433456" description="FAD/NAD(P)-binding domain-containing protein" evidence="6">
    <location>
        <begin position="19"/>
        <end position="590"/>
    </location>
</feature>
<protein>
    <recommendedName>
        <fullName evidence="9">FAD/NAD(P)-binding domain-containing protein</fullName>
    </recommendedName>
</protein>
<evidence type="ECO:0000313" key="8">
    <source>
        <dbReference type="Proteomes" id="UP000283269"/>
    </source>
</evidence>
<keyword evidence="2" id="KW-0285">Flavoprotein</keyword>
<keyword evidence="6" id="KW-0732">Signal</keyword>
<accession>A0A409XP30</accession>
<dbReference type="FunCoup" id="A0A409XP30">
    <property type="interactions" value="25"/>
</dbReference>
<dbReference type="InParanoid" id="A0A409XP30"/>
<dbReference type="InterPro" id="IPR020946">
    <property type="entry name" value="Flavin_mOase-like"/>
</dbReference>
<dbReference type="PANTHER" id="PTHR23023">
    <property type="entry name" value="DIMETHYLANILINE MONOOXYGENASE"/>
    <property type="match status" value="1"/>
</dbReference>
<dbReference type="InterPro" id="IPR050346">
    <property type="entry name" value="FMO-like"/>
</dbReference>
<dbReference type="Pfam" id="PF00743">
    <property type="entry name" value="FMO-like"/>
    <property type="match status" value="1"/>
</dbReference>
<dbReference type="Gene3D" id="3.50.50.60">
    <property type="entry name" value="FAD/NAD(P)-binding domain"/>
    <property type="match status" value="2"/>
</dbReference>
<evidence type="ECO:0000256" key="4">
    <source>
        <dbReference type="ARBA" id="ARBA00022857"/>
    </source>
</evidence>
<dbReference type="Proteomes" id="UP000283269">
    <property type="component" value="Unassembled WGS sequence"/>
</dbReference>
<evidence type="ECO:0000313" key="7">
    <source>
        <dbReference type="EMBL" id="PPQ92470.1"/>
    </source>
</evidence>
<dbReference type="InterPro" id="IPR000960">
    <property type="entry name" value="Flavin_mOase"/>
</dbReference>
<gene>
    <name evidence="7" type="ORF">CVT25_009735</name>
</gene>
<comment type="similarity">
    <text evidence="1">Belongs to the FMO family.</text>
</comment>
<dbReference type="GO" id="GO:0050660">
    <property type="term" value="F:flavin adenine dinucleotide binding"/>
    <property type="evidence" value="ECO:0007669"/>
    <property type="project" value="InterPro"/>
</dbReference>
<proteinExistence type="inferred from homology"/>
<keyword evidence="4" id="KW-0521">NADP</keyword>
<organism evidence="7 8">
    <name type="scientific">Psilocybe cyanescens</name>
    <dbReference type="NCBI Taxonomy" id="93625"/>
    <lineage>
        <taxon>Eukaryota</taxon>
        <taxon>Fungi</taxon>
        <taxon>Dikarya</taxon>
        <taxon>Basidiomycota</taxon>
        <taxon>Agaricomycotina</taxon>
        <taxon>Agaricomycetes</taxon>
        <taxon>Agaricomycetidae</taxon>
        <taxon>Agaricales</taxon>
        <taxon>Agaricineae</taxon>
        <taxon>Strophariaceae</taxon>
        <taxon>Psilocybe</taxon>
    </lineage>
</organism>
<reference evidence="7 8" key="1">
    <citation type="journal article" date="2018" name="Evol. Lett.">
        <title>Horizontal gene cluster transfer increased hallucinogenic mushroom diversity.</title>
        <authorList>
            <person name="Reynolds H.T."/>
            <person name="Vijayakumar V."/>
            <person name="Gluck-Thaler E."/>
            <person name="Korotkin H.B."/>
            <person name="Matheny P.B."/>
            <person name="Slot J.C."/>
        </authorList>
    </citation>
    <scope>NUCLEOTIDE SEQUENCE [LARGE SCALE GENOMIC DNA]</scope>
    <source>
        <strain evidence="7 8">2631</strain>
    </source>
</reference>
<keyword evidence="3" id="KW-0274">FAD</keyword>
<evidence type="ECO:0000256" key="5">
    <source>
        <dbReference type="ARBA" id="ARBA00023002"/>
    </source>
</evidence>
<dbReference type="InterPro" id="IPR036188">
    <property type="entry name" value="FAD/NAD-bd_sf"/>
</dbReference>
<name>A0A409XP30_PSICY</name>
<evidence type="ECO:0000256" key="6">
    <source>
        <dbReference type="SAM" id="SignalP"/>
    </source>
</evidence>